<dbReference type="AlphaFoldDB" id="A0A6I9VJ64"/>
<accession>A0A6I9VJ64</accession>
<dbReference type="GO" id="GO:0006364">
    <property type="term" value="P:rRNA processing"/>
    <property type="evidence" value="ECO:0007669"/>
    <property type="project" value="UniProtKB-KW"/>
</dbReference>
<dbReference type="GeneID" id="105231188"/>
<dbReference type="FunCoup" id="A0A6I9VJ64">
    <property type="interactions" value="11"/>
</dbReference>
<dbReference type="GO" id="GO:0000493">
    <property type="term" value="P:box H/ACA snoRNP assembly"/>
    <property type="evidence" value="ECO:0007669"/>
    <property type="project" value="InterPro"/>
</dbReference>
<feature type="compositionally biased region" description="Polar residues" evidence="9">
    <location>
        <begin position="56"/>
        <end position="66"/>
    </location>
</feature>
<sequence>MDKETIDSNKCIGSEDTNNVHIDSAVRHVSTDSIQIIAGVNEIVDSDLNDIEETSDTSQPPVADSNSHSKENMELGTHTSDPTVDLEAISDNKNAVEECHVTENVPVILSKADEGRESTNDAQISNNVANSNSVIIESVIELTPVTTDICDATLQVEANETLLTDIVEIMDITYKEVNEVQLIEEQSTNPSCAGVPKTAATTSLGLLSQYVSDADEDDSNESDTASVIEVPTAVNKNYRSTVVEIDSDSTETVSSDSESETEAEYLTKIAKVIEKRIQSNDDDNEDEDDDDEEGDPKKRGRRQPPRVRGEMLLDDLPPIQDLQISVPAEECIELGRVHSIVDQLLLVSALPNSILLDLDTVLFLEKGKRVLGEVFDVLGQVADPLYCVRFNNNQHIHEKGINVGDIVYVAPKTEYTQYVILSSLMKMRGSDASWENDIEPPPRYLDYSDDEEEREARHKLRKHRRQSIKEEEEDNEDVDDKDNDPMKRSRMNVVSGENTTDSQRRYPRAAVGNRRENRRQDRFGQHGAYSPRTYQPQHNTNSWHSHYNQQYQQRQPVHSYRSPYAGPNQQQRPLYRNPAPRPNQFHQYGHPQMQMQMQTPPPHALPLPQMTPPPPIHAMTPPLQMHPMPHPSTAYVPNPFAFRSSTLSQQFSQPQPTTIQSPAEPAPPGAE</sequence>
<feature type="region of interest" description="Disordered" evidence="9">
    <location>
        <begin position="52"/>
        <end position="85"/>
    </location>
</feature>
<organism evidence="10 11">
    <name type="scientific">Bactrocera dorsalis</name>
    <name type="common">Oriental fruit fly</name>
    <name type="synonym">Dacus dorsalis</name>
    <dbReference type="NCBI Taxonomy" id="27457"/>
    <lineage>
        <taxon>Eukaryota</taxon>
        <taxon>Metazoa</taxon>
        <taxon>Ecdysozoa</taxon>
        <taxon>Arthropoda</taxon>
        <taxon>Hexapoda</taxon>
        <taxon>Insecta</taxon>
        <taxon>Pterygota</taxon>
        <taxon>Neoptera</taxon>
        <taxon>Endopterygota</taxon>
        <taxon>Diptera</taxon>
        <taxon>Brachycera</taxon>
        <taxon>Muscomorpha</taxon>
        <taxon>Tephritoidea</taxon>
        <taxon>Tephritidae</taxon>
        <taxon>Bactrocera</taxon>
        <taxon>Bactrocera</taxon>
    </lineage>
</organism>
<keyword evidence="7" id="KW-0694">RNA-binding</keyword>
<dbReference type="InParanoid" id="A0A6I9VJ64"/>
<dbReference type="Proteomes" id="UP001652620">
    <property type="component" value="Chromosome 1"/>
</dbReference>
<dbReference type="InterPro" id="IPR009000">
    <property type="entry name" value="Transl_B-barrel_sf"/>
</dbReference>
<dbReference type="PANTHER" id="PTHR31633">
    <property type="entry name" value="H/ACA RIBONUCLEOPROTEIN COMPLEX NON-CORE SUBUNIT NAF1"/>
    <property type="match status" value="1"/>
</dbReference>
<keyword evidence="11" id="KW-0687">Ribonucleoprotein</keyword>
<feature type="compositionally biased region" description="Basic residues" evidence="9">
    <location>
        <begin position="457"/>
        <end position="466"/>
    </location>
</feature>
<reference evidence="11" key="2">
    <citation type="submission" date="2025-08" db="UniProtKB">
        <authorList>
            <consortium name="RefSeq"/>
        </authorList>
    </citation>
    <scope>IDENTIFICATION</scope>
    <source>
        <tissue evidence="11">Adult</tissue>
    </source>
</reference>
<dbReference type="GO" id="GO:0001522">
    <property type="term" value="P:pseudouridine synthesis"/>
    <property type="evidence" value="ECO:0007669"/>
    <property type="project" value="InterPro"/>
</dbReference>
<evidence type="ECO:0000256" key="4">
    <source>
        <dbReference type="ARBA" id="ARBA00022517"/>
    </source>
</evidence>
<dbReference type="OrthoDB" id="21550at2759"/>
<keyword evidence="8" id="KW-0539">Nucleus</keyword>
<name>A0A6I9VJ64_BACDO</name>
<reference evidence="10" key="1">
    <citation type="submission" date="2025-05" db="UniProtKB">
        <authorList>
            <consortium name="RefSeq"/>
        </authorList>
    </citation>
    <scope>NUCLEOTIDE SEQUENCE [LARGE SCALE GENOMIC DNA]</scope>
</reference>
<evidence type="ECO:0000313" key="11">
    <source>
        <dbReference type="RefSeq" id="XP_011210646.2"/>
    </source>
</evidence>
<feature type="compositionally biased region" description="Acidic residues" evidence="9">
    <location>
        <begin position="280"/>
        <end position="294"/>
    </location>
</feature>
<evidence type="ECO:0000256" key="1">
    <source>
        <dbReference type="ARBA" id="ARBA00004123"/>
    </source>
</evidence>
<evidence type="ECO:0000256" key="9">
    <source>
        <dbReference type="SAM" id="MobiDB-lite"/>
    </source>
</evidence>
<keyword evidence="6" id="KW-0597">Phosphoprotein</keyword>
<evidence type="ECO:0000256" key="6">
    <source>
        <dbReference type="ARBA" id="ARBA00022553"/>
    </source>
</evidence>
<dbReference type="KEGG" id="bdr:105231188"/>
<keyword evidence="10" id="KW-1185">Reference proteome</keyword>
<dbReference type="PANTHER" id="PTHR31633:SF1">
    <property type="entry name" value="H_ACA RIBONUCLEOPROTEIN COMPLEX NON-CORE SUBUNIT NAF1"/>
    <property type="match status" value="1"/>
</dbReference>
<proteinExistence type="inferred from homology"/>
<dbReference type="Gene3D" id="2.40.10.230">
    <property type="entry name" value="Probable tRNA pseudouridine synthase domain"/>
    <property type="match status" value="1"/>
</dbReference>
<evidence type="ECO:0000313" key="10">
    <source>
        <dbReference type="Proteomes" id="UP001652620"/>
    </source>
</evidence>
<dbReference type="RefSeq" id="XP_011210646.2">
    <property type="nucleotide sequence ID" value="XM_011212344.4"/>
</dbReference>
<comment type="similarity">
    <text evidence="2">Belongs to the NAF1 family.</text>
</comment>
<dbReference type="GO" id="GO:0005634">
    <property type="term" value="C:nucleus"/>
    <property type="evidence" value="ECO:0007669"/>
    <property type="project" value="UniProtKB-SubCell"/>
</dbReference>
<dbReference type="GO" id="GO:0003723">
    <property type="term" value="F:RNA binding"/>
    <property type="evidence" value="ECO:0007669"/>
    <property type="project" value="UniProtKB-KW"/>
</dbReference>
<feature type="compositionally biased region" description="Basic and acidic residues" evidence="9">
    <location>
        <begin position="513"/>
        <end position="524"/>
    </location>
</feature>
<comment type="subcellular location">
    <subcellularLocation>
        <location evidence="1">Nucleus</location>
    </subcellularLocation>
</comment>
<dbReference type="InterPro" id="IPR007504">
    <property type="entry name" value="H/ACA_rnp_Gar1/Naf1"/>
</dbReference>
<evidence type="ECO:0000256" key="7">
    <source>
        <dbReference type="ARBA" id="ARBA00022884"/>
    </source>
</evidence>
<dbReference type="GO" id="GO:0005732">
    <property type="term" value="C:sno(s)RNA-containing ribonucleoprotein complex"/>
    <property type="evidence" value="ECO:0007669"/>
    <property type="project" value="InterPro"/>
</dbReference>
<dbReference type="Pfam" id="PF04410">
    <property type="entry name" value="Gar1"/>
    <property type="match status" value="1"/>
</dbReference>
<feature type="region of interest" description="Disordered" evidence="9">
    <location>
        <begin position="276"/>
        <end position="312"/>
    </location>
</feature>
<feature type="compositionally biased region" description="Acidic residues" evidence="9">
    <location>
        <begin position="470"/>
        <end position="482"/>
    </location>
</feature>
<keyword evidence="4" id="KW-0690">Ribosome biogenesis</keyword>
<feature type="region of interest" description="Disordered" evidence="9">
    <location>
        <begin position="432"/>
        <end position="451"/>
    </location>
</feature>
<feature type="region of interest" description="Disordered" evidence="9">
    <location>
        <begin position="629"/>
        <end position="671"/>
    </location>
</feature>
<feature type="compositionally biased region" description="Polar residues" evidence="9">
    <location>
        <begin position="643"/>
        <end position="661"/>
    </location>
</feature>
<evidence type="ECO:0000256" key="3">
    <source>
        <dbReference type="ARBA" id="ARBA00021438"/>
    </source>
</evidence>
<evidence type="ECO:0000256" key="2">
    <source>
        <dbReference type="ARBA" id="ARBA00009801"/>
    </source>
</evidence>
<keyword evidence="5" id="KW-0698">rRNA processing</keyword>
<dbReference type="InterPro" id="IPR040309">
    <property type="entry name" value="Naf1"/>
</dbReference>
<dbReference type="SUPFAM" id="SSF50447">
    <property type="entry name" value="Translation proteins"/>
    <property type="match status" value="1"/>
</dbReference>
<evidence type="ECO:0000256" key="5">
    <source>
        <dbReference type="ARBA" id="ARBA00022552"/>
    </source>
</evidence>
<dbReference type="InterPro" id="IPR038664">
    <property type="entry name" value="Gar1/Naf1_Cbf5-bd_sf"/>
</dbReference>
<feature type="region of interest" description="Disordered" evidence="9">
    <location>
        <begin position="456"/>
        <end position="587"/>
    </location>
</feature>
<dbReference type="GO" id="GO:0043489">
    <property type="term" value="P:RNA stabilization"/>
    <property type="evidence" value="ECO:0007669"/>
    <property type="project" value="UniProtKB-ARBA"/>
</dbReference>
<evidence type="ECO:0000256" key="8">
    <source>
        <dbReference type="ARBA" id="ARBA00023242"/>
    </source>
</evidence>
<protein>
    <recommendedName>
        <fullName evidence="3">H/ACA ribonucleoprotein complex non-core subunit NAF1</fullName>
    </recommendedName>
</protein>
<feature type="compositionally biased region" description="Polar residues" evidence="9">
    <location>
        <begin position="532"/>
        <end position="556"/>
    </location>
</feature>
<gene>
    <name evidence="11" type="primary">LOC105231188</name>
</gene>